<dbReference type="SUPFAM" id="SSF53474">
    <property type="entry name" value="alpha/beta-Hydrolases"/>
    <property type="match status" value="1"/>
</dbReference>
<keyword evidence="2 6" id="KW-0378">Hydrolase</keyword>
<evidence type="ECO:0000313" key="7">
    <source>
        <dbReference type="Proteomes" id="UP000643207"/>
    </source>
</evidence>
<dbReference type="InterPro" id="IPR029058">
    <property type="entry name" value="AB_hydrolase_fold"/>
</dbReference>
<dbReference type="RefSeq" id="WP_201823303.1">
    <property type="nucleotide sequence ID" value="NZ_JAERRA010000001.1"/>
</dbReference>
<evidence type="ECO:0000256" key="3">
    <source>
        <dbReference type="SAM" id="SignalP"/>
    </source>
</evidence>
<sequence>MPPRPCPAVSAAATWLRAGSLAGLLALLSSGPAQAAEPLALKPCRIPGLATEVLCGELRRPLDTRRPDGPSISLHLAVLPATARRKLPDPVLFFAGGPGQSAIGLAPQVQPLLARLNTRRDLIFIDARGTGRSSPLRCPETPPGAAAPPLSERFDPLAQLPRLRACIAGWASLPHGDPRFYATASATDDVEAVRIALGLDQLNLVGVSYGTRAVLDYLQRHPGQVRRAVLDGVTPPDQGLPYSQAADGEAALDASLRACEQDAACSRRLPALRAQTAALLRQPPTGVSVRDPLDGRSQTWSPPPEALRSLLRATLYSPLAAAGLPHALSEAAAGRFEALLGLASMHGAALGGRNGGLAEGPHFAVICSEDFPRGPAAEAAEPYRSVCPDWPRAELSPEAGSLRPSPVPVLMLSGGADPVTPPRHAARAAEALGPKVRHLVAPHHGHGVLGTGCARPLLHRFIDAQDEADALGPALSRAADCLAAMPRPPVFLPPQPGAAAP</sequence>
<feature type="chain" id="PRO_5040744561" evidence="3">
    <location>
        <begin position="36"/>
        <end position="501"/>
    </location>
</feature>
<keyword evidence="7" id="KW-1185">Reference proteome</keyword>
<evidence type="ECO:0000259" key="5">
    <source>
        <dbReference type="Pfam" id="PF08386"/>
    </source>
</evidence>
<evidence type="ECO:0000256" key="1">
    <source>
        <dbReference type="ARBA" id="ARBA00010088"/>
    </source>
</evidence>
<feature type="domain" description="Peptidase S33 tripeptidyl aminopeptidase-like C-terminal" evidence="5">
    <location>
        <begin position="385"/>
        <end position="462"/>
    </location>
</feature>
<dbReference type="PANTHER" id="PTHR43248:SF25">
    <property type="entry name" value="AB HYDROLASE-1 DOMAIN-CONTAINING PROTEIN-RELATED"/>
    <property type="match status" value="1"/>
</dbReference>
<evidence type="ECO:0000256" key="2">
    <source>
        <dbReference type="ARBA" id="ARBA00022801"/>
    </source>
</evidence>
<dbReference type="PANTHER" id="PTHR43248">
    <property type="entry name" value="2-SUCCINYL-6-HYDROXY-2,4-CYCLOHEXADIENE-1-CARBOXYLATE SYNTHASE"/>
    <property type="match status" value="1"/>
</dbReference>
<proteinExistence type="inferred from homology"/>
<comment type="caution">
    <text evidence="6">The sequence shown here is derived from an EMBL/GenBank/DDBJ whole genome shotgun (WGS) entry which is preliminary data.</text>
</comment>
<dbReference type="GO" id="GO:0016787">
    <property type="term" value="F:hydrolase activity"/>
    <property type="evidence" value="ECO:0007669"/>
    <property type="project" value="UniProtKB-KW"/>
</dbReference>
<dbReference type="EMBL" id="JAERRA010000001">
    <property type="protein sequence ID" value="MBL0718546.1"/>
    <property type="molecule type" value="Genomic_DNA"/>
</dbReference>
<dbReference type="InterPro" id="IPR013595">
    <property type="entry name" value="Pept_S33_TAP-like_C"/>
</dbReference>
<dbReference type="Pfam" id="PF08386">
    <property type="entry name" value="Abhydrolase_4"/>
    <property type="match status" value="1"/>
</dbReference>
<feature type="signal peptide" evidence="3">
    <location>
        <begin position="1"/>
        <end position="35"/>
    </location>
</feature>
<gene>
    <name evidence="6" type="ORF">JI742_01470</name>
</gene>
<feature type="domain" description="AB hydrolase-1" evidence="4">
    <location>
        <begin position="90"/>
        <end position="239"/>
    </location>
</feature>
<keyword evidence="3" id="KW-0732">Signal</keyword>
<evidence type="ECO:0000313" key="6">
    <source>
        <dbReference type="EMBL" id="MBL0718546.1"/>
    </source>
</evidence>
<protein>
    <submittedName>
        <fullName evidence="6">Alpha/beta fold hydrolase</fullName>
    </submittedName>
</protein>
<dbReference type="AlphaFoldDB" id="A0A9X1BPM0"/>
<name>A0A9X1BPM0_9BURK</name>
<accession>A0A9X1BPM0</accession>
<dbReference type="InterPro" id="IPR000073">
    <property type="entry name" value="AB_hydrolase_1"/>
</dbReference>
<dbReference type="Pfam" id="PF00561">
    <property type="entry name" value="Abhydrolase_1"/>
    <property type="match status" value="1"/>
</dbReference>
<evidence type="ECO:0000259" key="4">
    <source>
        <dbReference type="Pfam" id="PF00561"/>
    </source>
</evidence>
<dbReference type="Proteomes" id="UP000643207">
    <property type="component" value="Unassembled WGS sequence"/>
</dbReference>
<dbReference type="InterPro" id="IPR051601">
    <property type="entry name" value="Serine_prot/Carboxylest_S33"/>
</dbReference>
<organism evidence="6 7">
    <name type="scientific">Aquariibacter lacus</name>
    <dbReference type="NCBI Taxonomy" id="2801332"/>
    <lineage>
        <taxon>Bacteria</taxon>
        <taxon>Pseudomonadati</taxon>
        <taxon>Pseudomonadota</taxon>
        <taxon>Betaproteobacteria</taxon>
        <taxon>Burkholderiales</taxon>
        <taxon>Sphaerotilaceae</taxon>
        <taxon>Aquariibacter</taxon>
    </lineage>
</organism>
<comment type="similarity">
    <text evidence="1">Belongs to the peptidase S33 family.</text>
</comment>
<dbReference type="Gene3D" id="3.40.50.1820">
    <property type="entry name" value="alpha/beta hydrolase"/>
    <property type="match status" value="1"/>
</dbReference>
<reference evidence="6 7" key="1">
    <citation type="submission" date="2021-01" db="EMBL/GenBank/DDBJ databases">
        <title>Piscinibacter sp. Jin2 Genome sequencing and assembly.</title>
        <authorList>
            <person name="Kim I."/>
        </authorList>
    </citation>
    <scope>NUCLEOTIDE SEQUENCE [LARGE SCALE GENOMIC DNA]</scope>
    <source>
        <strain evidence="6 7">Jin2</strain>
    </source>
</reference>